<feature type="region of interest" description="Disordered" evidence="1">
    <location>
        <begin position="93"/>
        <end position="192"/>
    </location>
</feature>
<gene>
    <name evidence="2" type="ORF">OS493_001876</name>
</gene>
<feature type="compositionally biased region" description="Polar residues" evidence="1">
    <location>
        <begin position="113"/>
        <end position="137"/>
    </location>
</feature>
<organism evidence="2 3">
    <name type="scientific">Desmophyllum pertusum</name>
    <dbReference type="NCBI Taxonomy" id="174260"/>
    <lineage>
        <taxon>Eukaryota</taxon>
        <taxon>Metazoa</taxon>
        <taxon>Cnidaria</taxon>
        <taxon>Anthozoa</taxon>
        <taxon>Hexacorallia</taxon>
        <taxon>Scleractinia</taxon>
        <taxon>Caryophylliina</taxon>
        <taxon>Caryophylliidae</taxon>
        <taxon>Desmophyllum</taxon>
    </lineage>
</organism>
<feature type="compositionally biased region" description="Polar residues" evidence="1">
    <location>
        <begin position="1"/>
        <end position="11"/>
    </location>
</feature>
<feature type="compositionally biased region" description="Acidic residues" evidence="1">
    <location>
        <begin position="245"/>
        <end position="261"/>
    </location>
</feature>
<dbReference type="EMBL" id="MU826826">
    <property type="protein sequence ID" value="KAJ7375138.1"/>
    <property type="molecule type" value="Genomic_DNA"/>
</dbReference>
<dbReference type="Proteomes" id="UP001163046">
    <property type="component" value="Unassembled WGS sequence"/>
</dbReference>
<evidence type="ECO:0000256" key="1">
    <source>
        <dbReference type="SAM" id="MobiDB-lite"/>
    </source>
</evidence>
<accession>A0A9W9Z4G8</accession>
<evidence type="ECO:0000313" key="3">
    <source>
        <dbReference type="Proteomes" id="UP001163046"/>
    </source>
</evidence>
<feature type="region of interest" description="Disordered" evidence="1">
    <location>
        <begin position="1"/>
        <end position="41"/>
    </location>
</feature>
<evidence type="ECO:0000313" key="2">
    <source>
        <dbReference type="EMBL" id="KAJ7375138.1"/>
    </source>
</evidence>
<dbReference type="AlphaFoldDB" id="A0A9W9Z4G8"/>
<feature type="compositionally biased region" description="Acidic residues" evidence="1">
    <location>
        <begin position="214"/>
        <end position="225"/>
    </location>
</feature>
<sequence>MDSSNPFQTGGSKLKNAEGRLTGEGDNEYESTEYGEDEDPEVEKQIQKYLYFTNDIHTVMAFRKMRYLKQAFKKHFKGTEKLKKPLGNWKLKDFKRNTVDEKDPTDADLANSYWDTNENEWSTQLSDDNDTSEQLGSDNKAVEDKPENPKPTTSKQKKKPPVTRIVSDDDESDYEKPTAEDNEFIDDSMAECAADREAEKALKQIVTKRKALIEDDADEENEETQPEPPKKKKTPVKAVDAAAVESDDDDDDDDDDEREDD</sequence>
<comment type="caution">
    <text evidence="2">The sequence shown here is derived from an EMBL/GenBank/DDBJ whole genome shotgun (WGS) entry which is preliminary data.</text>
</comment>
<name>A0A9W9Z4G8_9CNID</name>
<feature type="compositionally biased region" description="Basic and acidic residues" evidence="1">
    <location>
        <begin position="93"/>
        <end position="105"/>
    </location>
</feature>
<reference evidence="2" key="1">
    <citation type="submission" date="2023-01" db="EMBL/GenBank/DDBJ databases">
        <title>Genome assembly of the deep-sea coral Lophelia pertusa.</title>
        <authorList>
            <person name="Herrera S."/>
            <person name="Cordes E."/>
        </authorList>
    </citation>
    <scope>NUCLEOTIDE SEQUENCE</scope>
    <source>
        <strain evidence="2">USNM1676648</strain>
        <tissue evidence="2">Polyp</tissue>
    </source>
</reference>
<protein>
    <submittedName>
        <fullName evidence="2">Uncharacterized protein</fullName>
    </submittedName>
</protein>
<feature type="compositionally biased region" description="Acidic residues" evidence="1">
    <location>
        <begin position="180"/>
        <end position="189"/>
    </location>
</feature>
<feature type="region of interest" description="Disordered" evidence="1">
    <location>
        <begin position="211"/>
        <end position="261"/>
    </location>
</feature>
<proteinExistence type="predicted"/>
<keyword evidence="3" id="KW-1185">Reference proteome</keyword>
<feature type="compositionally biased region" description="Acidic residues" evidence="1">
    <location>
        <begin position="25"/>
        <end position="41"/>
    </location>
</feature>